<feature type="non-terminal residue" evidence="16">
    <location>
        <position position="684"/>
    </location>
</feature>
<evidence type="ECO:0000256" key="4">
    <source>
        <dbReference type="ARBA" id="ARBA00022448"/>
    </source>
</evidence>
<accession>A0A2V0PEY2</accession>
<feature type="transmembrane region" description="Helical" evidence="14">
    <location>
        <begin position="554"/>
        <end position="578"/>
    </location>
</feature>
<dbReference type="InterPro" id="IPR059000">
    <property type="entry name" value="ATPase_P-type_domA"/>
</dbReference>
<dbReference type="FunCoup" id="A0A2V0PEY2">
    <property type="interactions" value="1229"/>
</dbReference>
<keyword evidence="10 14" id="KW-1133">Transmembrane helix</keyword>
<dbReference type="FunFam" id="3.30.70.100:FF:000033">
    <property type="entry name" value="Copper-transporting ATPase HMA5"/>
    <property type="match status" value="1"/>
</dbReference>
<keyword evidence="5 14" id="KW-0812">Transmembrane</keyword>
<evidence type="ECO:0000259" key="15">
    <source>
        <dbReference type="PROSITE" id="PS50846"/>
    </source>
</evidence>
<evidence type="ECO:0000256" key="7">
    <source>
        <dbReference type="ARBA" id="ARBA00022737"/>
    </source>
</evidence>
<dbReference type="AlphaFoldDB" id="A0A2V0PEY2"/>
<evidence type="ECO:0000256" key="13">
    <source>
        <dbReference type="ARBA" id="ARBA00077729"/>
    </source>
</evidence>
<evidence type="ECO:0000256" key="10">
    <source>
        <dbReference type="ARBA" id="ARBA00022989"/>
    </source>
</evidence>
<reference evidence="16 17" key="1">
    <citation type="journal article" date="2018" name="Sci. Rep.">
        <title>Raphidocelis subcapitata (=Pseudokirchneriella subcapitata) provides an insight into genome evolution and environmental adaptations in the Sphaeropleales.</title>
        <authorList>
            <person name="Suzuki S."/>
            <person name="Yamaguchi H."/>
            <person name="Nakajima N."/>
            <person name="Kawachi M."/>
        </authorList>
    </citation>
    <scope>NUCLEOTIDE SEQUENCE [LARGE SCALE GENOMIC DNA]</scope>
    <source>
        <strain evidence="16 17">NIES-35</strain>
    </source>
</reference>
<dbReference type="Gene3D" id="2.70.150.10">
    <property type="entry name" value="Calcium-transporting ATPase, cytoplasmic transduction domain A"/>
    <property type="match status" value="1"/>
</dbReference>
<dbReference type="InterPro" id="IPR018303">
    <property type="entry name" value="ATPase_P-typ_P_site"/>
</dbReference>
<evidence type="ECO:0000313" key="17">
    <source>
        <dbReference type="Proteomes" id="UP000247498"/>
    </source>
</evidence>
<dbReference type="PRINTS" id="PR00943">
    <property type="entry name" value="CUATPASE"/>
</dbReference>
<dbReference type="PROSITE" id="PS01047">
    <property type="entry name" value="HMA_1"/>
    <property type="match status" value="3"/>
</dbReference>
<comment type="similarity">
    <text evidence="2">Belongs to the cation transport ATPase (P-type) (TC 3.A.3) family. Type IB subfamily.</text>
</comment>
<dbReference type="PRINTS" id="PR00942">
    <property type="entry name" value="CUATPASEI"/>
</dbReference>
<keyword evidence="4" id="KW-0813">Transport</keyword>
<comment type="caution">
    <text evidence="16">The sequence shown here is derived from an EMBL/GenBank/DDBJ whole genome shotgun (WGS) entry which is preliminary data.</text>
</comment>
<dbReference type="FunFam" id="3.30.70.100:FF:000005">
    <property type="entry name" value="Copper-exporting P-type ATPase A"/>
    <property type="match status" value="1"/>
</dbReference>
<dbReference type="InterPro" id="IPR006122">
    <property type="entry name" value="HMA_Cu_ion-bd"/>
</dbReference>
<protein>
    <recommendedName>
        <fullName evidence="3">P-type Cu(+) transporter</fullName>
        <ecNumber evidence="3">7.2.2.8</ecNumber>
    </recommendedName>
    <alternativeName>
        <fullName evidence="13">Protein HEAVY METAL ATPASE 5</fullName>
    </alternativeName>
</protein>
<keyword evidence="6" id="KW-0479">Metal-binding</keyword>
<dbReference type="FunFam" id="2.70.150.10:FF:000002">
    <property type="entry name" value="Copper-transporting ATPase 1, putative"/>
    <property type="match status" value="1"/>
</dbReference>
<keyword evidence="11" id="KW-0186">Copper</keyword>
<dbReference type="PANTHER" id="PTHR46594">
    <property type="entry name" value="P-TYPE CATION-TRANSPORTING ATPASE"/>
    <property type="match status" value="1"/>
</dbReference>
<dbReference type="Pfam" id="PF00122">
    <property type="entry name" value="E1-E2_ATPase"/>
    <property type="match status" value="1"/>
</dbReference>
<dbReference type="NCBIfam" id="TIGR00003">
    <property type="entry name" value="copper ion binding protein"/>
    <property type="match status" value="3"/>
</dbReference>
<feature type="transmembrane region" description="Helical" evidence="14">
    <location>
        <begin position="598"/>
        <end position="621"/>
    </location>
</feature>
<evidence type="ECO:0000256" key="5">
    <source>
        <dbReference type="ARBA" id="ARBA00022692"/>
    </source>
</evidence>
<dbReference type="InterPro" id="IPR036163">
    <property type="entry name" value="HMA_dom_sf"/>
</dbReference>
<keyword evidence="17" id="KW-1185">Reference proteome</keyword>
<evidence type="ECO:0000256" key="3">
    <source>
        <dbReference type="ARBA" id="ARBA00012517"/>
    </source>
</evidence>
<evidence type="ECO:0000256" key="12">
    <source>
        <dbReference type="ARBA" id="ARBA00023136"/>
    </source>
</evidence>
<dbReference type="STRING" id="307507.A0A2V0PEY2"/>
<dbReference type="InterPro" id="IPR023298">
    <property type="entry name" value="ATPase_P-typ_TM_dom_sf"/>
</dbReference>
<keyword evidence="7" id="KW-0677">Repeat</keyword>
<dbReference type="EC" id="7.2.2.8" evidence="3"/>
<dbReference type="GO" id="GO:0140581">
    <property type="term" value="F:P-type monovalent copper transporter activity"/>
    <property type="evidence" value="ECO:0007669"/>
    <property type="project" value="UniProtKB-EC"/>
</dbReference>
<dbReference type="Gene3D" id="3.40.50.1000">
    <property type="entry name" value="HAD superfamily/HAD-like"/>
    <property type="match status" value="1"/>
</dbReference>
<evidence type="ECO:0000256" key="6">
    <source>
        <dbReference type="ARBA" id="ARBA00022723"/>
    </source>
</evidence>
<dbReference type="NCBIfam" id="TIGR01494">
    <property type="entry name" value="ATPase_P-type"/>
    <property type="match status" value="1"/>
</dbReference>
<dbReference type="SUPFAM" id="SSF81653">
    <property type="entry name" value="Calcium ATPase, transduction domain A"/>
    <property type="match status" value="1"/>
</dbReference>
<evidence type="ECO:0000256" key="11">
    <source>
        <dbReference type="ARBA" id="ARBA00023008"/>
    </source>
</evidence>
<evidence type="ECO:0000256" key="8">
    <source>
        <dbReference type="ARBA" id="ARBA00022741"/>
    </source>
</evidence>
<gene>
    <name evidence="16" type="ORF">Rsub_10791</name>
</gene>
<dbReference type="SUPFAM" id="SSF81665">
    <property type="entry name" value="Calcium ATPase, transmembrane domain M"/>
    <property type="match status" value="1"/>
</dbReference>
<keyword evidence="8" id="KW-0547">Nucleotide-binding</keyword>
<dbReference type="PANTHER" id="PTHR46594:SF4">
    <property type="entry name" value="P-TYPE CATION-TRANSPORTING ATPASE"/>
    <property type="match status" value="1"/>
</dbReference>
<dbReference type="SUPFAM" id="SSF55008">
    <property type="entry name" value="HMA, heavy metal-associated domain"/>
    <property type="match status" value="3"/>
</dbReference>
<dbReference type="PROSITE" id="PS00154">
    <property type="entry name" value="ATPASE_E1_E2"/>
    <property type="match status" value="1"/>
</dbReference>
<name>A0A2V0PEY2_9CHLO</name>
<dbReference type="InterPro" id="IPR006121">
    <property type="entry name" value="HMA_dom"/>
</dbReference>
<dbReference type="GO" id="GO:0005524">
    <property type="term" value="F:ATP binding"/>
    <property type="evidence" value="ECO:0007669"/>
    <property type="project" value="UniProtKB-KW"/>
</dbReference>
<dbReference type="PROSITE" id="PS50846">
    <property type="entry name" value="HMA_2"/>
    <property type="match status" value="3"/>
</dbReference>
<dbReference type="InterPro" id="IPR023214">
    <property type="entry name" value="HAD_sf"/>
</dbReference>
<organism evidence="16 17">
    <name type="scientific">Raphidocelis subcapitata</name>
    <dbReference type="NCBI Taxonomy" id="307507"/>
    <lineage>
        <taxon>Eukaryota</taxon>
        <taxon>Viridiplantae</taxon>
        <taxon>Chlorophyta</taxon>
        <taxon>core chlorophytes</taxon>
        <taxon>Chlorophyceae</taxon>
        <taxon>CS clade</taxon>
        <taxon>Sphaeropleales</taxon>
        <taxon>Selenastraceae</taxon>
        <taxon>Raphidocelis</taxon>
    </lineage>
</organism>
<sequence>MGRAGNGYARVADTELAAWPSSSAPAGAATQLGEPEPTSTAVLSVQGMTCGACTSAVEGALSALPGVFGVSVSLLQQSAEVNFDAAVTRPDALVTAVEDAGFDGKLLDLSGPAPGAAGAAHGGAAPLVARLAVGGMTCAACSGAVERALAALPGVESAGVALAQGQAEVVFDPAVVTAQQLAEAVEDAGFEARLLGTSGIERCTLTVTGMTCAACSGAVERALSALPGVSRAAVDLLASRADIQFDPNSTGPRAFIAAVEAAGFDAAPALGGGALGDEAGAAQRAELAAWARLLAWSAAFTLPLFVVAMVLPMLGIKFMHGVQLLGFPLDQWTKWALATPVQFVIGWRFHRGAYKALRRGTANMDVLVSLGTNASYAYSVICVLQGRAARLAGENDYMATDFFETCAILITVVIFGKYLECSAKGRTSDAIKALLALAPECALLCELDASGAVASTREVPTALVHKGDVLRVLPGWRVPADGEVLEGRSYINEAMITGESEPVLRGPGEALIGGTLNAGSALLMRATRVGGDTVLAQIVRLVQRAQMSKAPIQAFADAVAAVFVPAVASLAALTWAAWYAAGAAGAIPDEWLPQGHSYFLFALLFGIAVLVIACPCALGLATPTAVMVGTGVGASLGILIKGGDALERGAHVDTVIFDKTGTLTLGRPEVTACRMLDGRYSLRQ</sequence>
<feature type="domain" description="HMA" evidence="15">
    <location>
        <begin position="201"/>
        <end position="267"/>
    </location>
</feature>
<dbReference type="OrthoDB" id="432719at2759"/>
<dbReference type="Gene3D" id="3.30.70.100">
    <property type="match status" value="3"/>
</dbReference>
<feature type="transmembrane region" description="Helical" evidence="14">
    <location>
        <begin position="293"/>
        <end position="312"/>
    </location>
</feature>
<dbReference type="FunFam" id="3.30.70.100:FF:000001">
    <property type="entry name" value="ATPase copper transporting beta"/>
    <property type="match status" value="1"/>
</dbReference>
<evidence type="ECO:0000313" key="16">
    <source>
        <dbReference type="EMBL" id="GBF98396.1"/>
    </source>
</evidence>
<dbReference type="Proteomes" id="UP000247498">
    <property type="component" value="Unassembled WGS sequence"/>
</dbReference>
<comment type="subcellular location">
    <subcellularLocation>
        <location evidence="1">Membrane</location>
    </subcellularLocation>
</comment>
<evidence type="ECO:0000256" key="14">
    <source>
        <dbReference type="SAM" id="Phobius"/>
    </source>
</evidence>
<dbReference type="Pfam" id="PF00403">
    <property type="entry name" value="HMA"/>
    <property type="match status" value="3"/>
</dbReference>
<dbReference type="GO" id="GO:0016887">
    <property type="term" value="F:ATP hydrolysis activity"/>
    <property type="evidence" value="ECO:0007669"/>
    <property type="project" value="InterPro"/>
</dbReference>
<evidence type="ECO:0000256" key="2">
    <source>
        <dbReference type="ARBA" id="ARBA00006024"/>
    </source>
</evidence>
<evidence type="ECO:0000256" key="9">
    <source>
        <dbReference type="ARBA" id="ARBA00022840"/>
    </source>
</evidence>
<dbReference type="CDD" id="cd00371">
    <property type="entry name" value="HMA"/>
    <property type="match status" value="3"/>
</dbReference>
<evidence type="ECO:0000256" key="1">
    <source>
        <dbReference type="ARBA" id="ARBA00004370"/>
    </source>
</evidence>
<dbReference type="InParanoid" id="A0A2V0PEY2"/>
<dbReference type="InterPro" id="IPR017969">
    <property type="entry name" value="Heavy-metal-associated_CS"/>
</dbReference>
<feature type="domain" description="HMA" evidence="15">
    <location>
        <begin position="39"/>
        <end position="105"/>
    </location>
</feature>
<keyword evidence="9" id="KW-0067">ATP-binding</keyword>
<feature type="domain" description="HMA" evidence="15">
    <location>
        <begin position="127"/>
        <end position="193"/>
    </location>
</feature>
<dbReference type="GO" id="GO:0005507">
    <property type="term" value="F:copper ion binding"/>
    <property type="evidence" value="ECO:0007669"/>
    <property type="project" value="InterPro"/>
</dbReference>
<dbReference type="EMBL" id="BDRX01000123">
    <property type="protein sequence ID" value="GBF98396.1"/>
    <property type="molecule type" value="Genomic_DNA"/>
</dbReference>
<proteinExistence type="inferred from homology"/>
<dbReference type="GO" id="GO:0016020">
    <property type="term" value="C:membrane"/>
    <property type="evidence" value="ECO:0007669"/>
    <property type="project" value="UniProtKB-SubCell"/>
</dbReference>
<keyword evidence="12 14" id="KW-0472">Membrane</keyword>
<dbReference type="InterPro" id="IPR001757">
    <property type="entry name" value="P_typ_ATPase"/>
</dbReference>
<dbReference type="InterPro" id="IPR008250">
    <property type="entry name" value="ATPase_P-typ_transduc_dom_A_sf"/>
</dbReference>